<keyword evidence="5" id="KW-1015">Disulfide bond</keyword>
<name>A0A5E4R764_9NEOP</name>
<keyword evidence="9" id="KW-1185">Reference proteome</keyword>
<dbReference type="Pfam" id="PF00089">
    <property type="entry name" value="Trypsin"/>
    <property type="match status" value="1"/>
</dbReference>
<dbReference type="GO" id="GO:0004252">
    <property type="term" value="F:serine-type endopeptidase activity"/>
    <property type="evidence" value="ECO:0007669"/>
    <property type="project" value="InterPro"/>
</dbReference>
<evidence type="ECO:0000256" key="5">
    <source>
        <dbReference type="ARBA" id="ARBA00023157"/>
    </source>
</evidence>
<sequence length="273" mass="29252">MIAKTVAFVICCAVASASPQGRIAGGEAAEVESHPYMTALVYHYPRPDIYIQRCVGPLISSWHVLTTAYCFNGATLENFQVRAGSTKSMEGGSVTTIVEVIEHPDYVLSPRENDIAVVLLATPFSVSDVTYPLPLPPQNLYLAEGTAGVVTGWGFDGEDGDQLDSLNTVTLRTVSLDTCEQAYADVSDVAIKDTVLCASEENKGTCFGDSGAPMTTYIYSQKALIGISSVYKDCGSAEYPDVFTRVDRFTDWILEVAVVPSKSSGYASPQLAV</sequence>
<dbReference type="EMBL" id="FZQP02007003">
    <property type="protein sequence ID" value="VVD05658.1"/>
    <property type="molecule type" value="Genomic_DNA"/>
</dbReference>
<evidence type="ECO:0000256" key="4">
    <source>
        <dbReference type="ARBA" id="ARBA00022825"/>
    </source>
</evidence>
<dbReference type="Gene3D" id="2.40.10.10">
    <property type="entry name" value="Trypsin-like serine proteases"/>
    <property type="match status" value="1"/>
</dbReference>
<evidence type="ECO:0000313" key="8">
    <source>
        <dbReference type="EMBL" id="VVD05658.1"/>
    </source>
</evidence>
<proteinExistence type="inferred from homology"/>
<evidence type="ECO:0000256" key="3">
    <source>
        <dbReference type="ARBA" id="ARBA00022801"/>
    </source>
</evidence>
<evidence type="ECO:0000259" key="7">
    <source>
        <dbReference type="PROSITE" id="PS50240"/>
    </source>
</evidence>
<reference evidence="8 9" key="1">
    <citation type="submission" date="2017-07" db="EMBL/GenBank/DDBJ databases">
        <authorList>
            <person name="Talla V."/>
            <person name="Backstrom N."/>
        </authorList>
    </citation>
    <scope>NUCLEOTIDE SEQUENCE [LARGE SCALE GENOMIC DNA]</scope>
</reference>
<dbReference type="PRINTS" id="PR00722">
    <property type="entry name" value="CHYMOTRYPSIN"/>
</dbReference>
<dbReference type="SMART" id="SM00020">
    <property type="entry name" value="Tryp_SPc"/>
    <property type="match status" value="1"/>
</dbReference>
<dbReference type="PROSITE" id="PS50240">
    <property type="entry name" value="TRYPSIN_DOM"/>
    <property type="match status" value="1"/>
</dbReference>
<keyword evidence="6" id="KW-0732">Signal</keyword>
<dbReference type="PANTHER" id="PTHR24276:SF91">
    <property type="entry name" value="AT26814P-RELATED"/>
    <property type="match status" value="1"/>
</dbReference>
<keyword evidence="3" id="KW-0378">Hydrolase</keyword>
<dbReference type="PANTHER" id="PTHR24276">
    <property type="entry name" value="POLYSERASE-RELATED"/>
    <property type="match status" value="1"/>
</dbReference>
<dbReference type="InterPro" id="IPR001314">
    <property type="entry name" value="Peptidase_S1A"/>
</dbReference>
<dbReference type="Proteomes" id="UP000324832">
    <property type="component" value="Unassembled WGS sequence"/>
</dbReference>
<keyword evidence="4" id="KW-0720">Serine protease</keyword>
<gene>
    <name evidence="8" type="ORF">LSINAPIS_LOCUS15150</name>
</gene>
<dbReference type="CDD" id="cd00190">
    <property type="entry name" value="Tryp_SPc"/>
    <property type="match status" value="1"/>
</dbReference>
<feature type="chain" id="PRO_5023105915" description="Peptidase S1 domain-containing protein" evidence="6">
    <location>
        <begin position="18"/>
        <end position="273"/>
    </location>
</feature>
<comment type="similarity">
    <text evidence="1">Belongs to the peptidase S1 family.</text>
</comment>
<accession>A0A5E4R764</accession>
<feature type="domain" description="Peptidase S1" evidence="7">
    <location>
        <begin position="23"/>
        <end position="258"/>
    </location>
</feature>
<dbReference type="GO" id="GO:0006508">
    <property type="term" value="P:proteolysis"/>
    <property type="evidence" value="ECO:0007669"/>
    <property type="project" value="UniProtKB-KW"/>
</dbReference>
<feature type="signal peptide" evidence="6">
    <location>
        <begin position="1"/>
        <end position="17"/>
    </location>
</feature>
<dbReference type="AlphaFoldDB" id="A0A5E4R764"/>
<evidence type="ECO:0000313" key="9">
    <source>
        <dbReference type="Proteomes" id="UP000324832"/>
    </source>
</evidence>
<evidence type="ECO:0000256" key="2">
    <source>
        <dbReference type="ARBA" id="ARBA00022670"/>
    </source>
</evidence>
<protein>
    <recommendedName>
        <fullName evidence="7">Peptidase S1 domain-containing protein</fullName>
    </recommendedName>
</protein>
<evidence type="ECO:0000256" key="6">
    <source>
        <dbReference type="SAM" id="SignalP"/>
    </source>
</evidence>
<dbReference type="InterPro" id="IPR043504">
    <property type="entry name" value="Peptidase_S1_PA_chymotrypsin"/>
</dbReference>
<dbReference type="SUPFAM" id="SSF50494">
    <property type="entry name" value="Trypsin-like serine proteases"/>
    <property type="match status" value="1"/>
</dbReference>
<organism evidence="8 9">
    <name type="scientific">Leptidea sinapis</name>
    <dbReference type="NCBI Taxonomy" id="189913"/>
    <lineage>
        <taxon>Eukaryota</taxon>
        <taxon>Metazoa</taxon>
        <taxon>Ecdysozoa</taxon>
        <taxon>Arthropoda</taxon>
        <taxon>Hexapoda</taxon>
        <taxon>Insecta</taxon>
        <taxon>Pterygota</taxon>
        <taxon>Neoptera</taxon>
        <taxon>Endopterygota</taxon>
        <taxon>Lepidoptera</taxon>
        <taxon>Glossata</taxon>
        <taxon>Ditrysia</taxon>
        <taxon>Papilionoidea</taxon>
        <taxon>Pieridae</taxon>
        <taxon>Dismorphiinae</taxon>
        <taxon>Leptidea</taxon>
    </lineage>
</organism>
<dbReference type="InterPro" id="IPR009003">
    <property type="entry name" value="Peptidase_S1_PA"/>
</dbReference>
<keyword evidence="2" id="KW-0645">Protease</keyword>
<dbReference type="InterPro" id="IPR050430">
    <property type="entry name" value="Peptidase_S1"/>
</dbReference>
<dbReference type="InterPro" id="IPR001254">
    <property type="entry name" value="Trypsin_dom"/>
</dbReference>
<evidence type="ECO:0000256" key="1">
    <source>
        <dbReference type="ARBA" id="ARBA00007664"/>
    </source>
</evidence>